<reference evidence="2" key="1">
    <citation type="submission" date="2022-12" db="EMBL/GenBank/DDBJ databases">
        <authorList>
            <person name="Alioto T."/>
            <person name="Alioto T."/>
            <person name="Gomez Garrido J."/>
        </authorList>
    </citation>
    <scope>NUCLEOTIDE SEQUENCE</scope>
</reference>
<sequence length="59" mass="6160">MESEAGILGHARRSGKDYVSQEARRGLPPSPASTGCCCRSLADFSPKTKTGSFVSVSKG</sequence>
<evidence type="ECO:0000313" key="2">
    <source>
        <dbReference type="EMBL" id="CAI5764754.1"/>
    </source>
</evidence>
<name>A0AA35NV10_9SAUR</name>
<proteinExistence type="predicted"/>
<protein>
    <submittedName>
        <fullName evidence="2">Uncharacterized protein</fullName>
    </submittedName>
</protein>
<feature type="non-terminal residue" evidence="2">
    <location>
        <position position="59"/>
    </location>
</feature>
<accession>A0AA35NV10</accession>
<dbReference type="Proteomes" id="UP001178461">
    <property type="component" value="Chromosome 1"/>
</dbReference>
<feature type="region of interest" description="Disordered" evidence="1">
    <location>
        <begin position="1"/>
        <end position="34"/>
    </location>
</feature>
<gene>
    <name evidence="2" type="ORF">PODLI_1B039680</name>
</gene>
<dbReference type="EMBL" id="OX395126">
    <property type="protein sequence ID" value="CAI5764754.1"/>
    <property type="molecule type" value="Genomic_DNA"/>
</dbReference>
<evidence type="ECO:0000313" key="3">
    <source>
        <dbReference type="Proteomes" id="UP001178461"/>
    </source>
</evidence>
<keyword evidence="3" id="KW-1185">Reference proteome</keyword>
<organism evidence="2 3">
    <name type="scientific">Podarcis lilfordi</name>
    <name type="common">Lilford's wall lizard</name>
    <dbReference type="NCBI Taxonomy" id="74358"/>
    <lineage>
        <taxon>Eukaryota</taxon>
        <taxon>Metazoa</taxon>
        <taxon>Chordata</taxon>
        <taxon>Craniata</taxon>
        <taxon>Vertebrata</taxon>
        <taxon>Euteleostomi</taxon>
        <taxon>Lepidosauria</taxon>
        <taxon>Squamata</taxon>
        <taxon>Bifurcata</taxon>
        <taxon>Unidentata</taxon>
        <taxon>Episquamata</taxon>
        <taxon>Laterata</taxon>
        <taxon>Lacertibaenia</taxon>
        <taxon>Lacertidae</taxon>
        <taxon>Podarcis</taxon>
    </lineage>
</organism>
<dbReference type="AlphaFoldDB" id="A0AA35NV10"/>
<evidence type="ECO:0000256" key="1">
    <source>
        <dbReference type="SAM" id="MobiDB-lite"/>
    </source>
</evidence>